<dbReference type="EMBL" id="CP044616">
    <property type="protein sequence ID" value="QRD92963.1"/>
    <property type="molecule type" value="Genomic_DNA"/>
</dbReference>
<accession>A0A7U2MZZ7</accession>
<evidence type="ECO:0000313" key="1">
    <source>
        <dbReference type="EMBL" id="QRD92963.1"/>
    </source>
</evidence>
<protein>
    <submittedName>
        <fullName evidence="1">Uncharacterized protein</fullName>
    </submittedName>
</protein>
<dbReference type="VEuPathDB" id="FungiDB:F9C07_13260"/>
<proteinExistence type="predicted"/>
<dbReference type="AlphaFoldDB" id="A0A7U2MZZ7"/>
<dbReference type="Proteomes" id="UP000596276">
    <property type="component" value="Chromosome 8"/>
</dbReference>
<keyword evidence="2" id="KW-1185">Reference proteome</keyword>
<organism evidence="1 2">
    <name type="scientific">Aspergillus flavus (strain ATCC 200026 / FGSC A1120 / IAM 13836 / NRRL 3357 / JCM 12722 / SRRC 167)</name>
    <dbReference type="NCBI Taxonomy" id="332952"/>
    <lineage>
        <taxon>Eukaryota</taxon>
        <taxon>Fungi</taxon>
        <taxon>Dikarya</taxon>
        <taxon>Ascomycota</taxon>
        <taxon>Pezizomycotina</taxon>
        <taxon>Eurotiomycetes</taxon>
        <taxon>Eurotiomycetidae</taxon>
        <taxon>Eurotiales</taxon>
        <taxon>Aspergillaceae</taxon>
        <taxon>Aspergillus</taxon>
        <taxon>Aspergillus subgen. Circumdati</taxon>
    </lineage>
</organism>
<gene>
    <name evidence="1" type="ORF">F9C07_13260</name>
</gene>
<evidence type="ECO:0000313" key="2">
    <source>
        <dbReference type="Proteomes" id="UP000596276"/>
    </source>
</evidence>
<reference evidence="2" key="1">
    <citation type="journal article" date="2021" name="G3 (Bethesda)">
        <title>Chromosome assembled and annotated genome sequence of Aspergillus flavus NRRL 3357.</title>
        <authorList>
            <person name="Skerker J.M."/>
            <person name="Pianalto K.M."/>
            <person name="Mondo S.J."/>
            <person name="Yang K."/>
            <person name="Arkin A.P."/>
            <person name="Keller N.P."/>
            <person name="Grigoriev I.V."/>
            <person name="Louise Glass N.L."/>
        </authorList>
    </citation>
    <scope>NUCLEOTIDE SEQUENCE [LARGE SCALE GENOMIC DNA]</scope>
    <source>
        <strain evidence="2">ATCC 200026 / FGSC A1120 / IAM 13836 / NRRL 3357 / JCM 12722 / SRRC 167</strain>
    </source>
</reference>
<name>A0A7U2MZZ7_ASPFN</name>
<sequence length="62" mass="6932">MISYNRRWDTSSQHARSFECYDVGLPSALLPHIDEVVSITNINSIRDPNCAHIFGPAVAFPT</sequence>